<gene>
    <name evidence="3" type="ORF">DFR37_106184</name>
</gene>
<dbReference type="PANTHER" id="PTHR11895:SF170">
    <property type="entry name" value="AMIDASE"/>
    <property type="match status" value="1"/>
</dbReference>
<dbReference type="Pfam" id="PF01425">
    <property type="entry name" value="Amidase"/>
    <property type="match status" value="1"/>
</dbReference>
<accession>A0A366H9E9</accession>
<proteinExistence type="predicted"/>
<evidence type="ECO:0000313" key="4">
    <source>
        <dbReference type="Proteomes" id="UP000253628"/>
    </source>
</evidence>
<comment type="caution">
    <text evidence="3">The sequence shown here is derived from an EMBL/GenBank/DDBJ whole genome shotgun (WGS) entry which is preliminary data.</text>
</comment>
<dbReference type="InterPro" id="IPR000120">
    <property type="entry name" value="Amidase"/>
</dbReference>
<dbReference type="Proteomes" id="UP000253628">
    <property type="component" value="Unassembled WGS sequence"/>
</dbReference>
<dbReference type="SUPFAM" id="SSF75304">
    <property type="entry name" value="Amidase signature (AS) enzymes"/>
    <property type="match status" value="1"/>
</dbReference>
<dbReference type="Gene3D" id="3.90.1300.10">
    <property type="entry name" value="Amidase signature (AS) domain"/>
    <property type="match status" value="1"/>
</dbReference>
<evidence type="ECO:0000313" key="3">
    <source>
        <dbReference type="EMBL" id="RBP38889.1"/>
    </source>
</evidence>
<dbReference type="NCBIfam" id="NF005565">
    <property type="entry name" value="PRK07235.1"/>
    <property type="match status" value="1"/>
</dbReference>
<dbReference type="InterPro" id="IPR036928">
    <property type="entry name" value="AS_sf"/>
</dbReference>
<dbReference type="RefSeq" id="WP_113933748.1">
    <property type="nucleotide sequence ID" value="NZ_JACCEU010000007.1"/>
</dbReference>
<sequence>MAYSFPDHKVIQGIGEQFGMNLSDAEAAEYHAFLDGLTPAFRLIEQLPEVAPQVQYPRTPGYRPEGAENKYNAWYYKSTIKGAASGKLHGKTIAIKDSVSVAGVPMTNGASILDGYVPETDATIVTRILDAGGEILGKAVCEYLCFAGNSATSSTGPVQNPRVPGHTTGGSSNGSAALVAAGEVDMAIGADQAGSIRMPASFCGIVGLKPTYGLVPYTGAASIEYTFDHLGPMTRTVAECALLLEVIAGDDGIDGRQRGEPSQPYTQAIGKGVKGLRIGIVEEGFGRAESEAGTDESVRAAAKQLQAQGAIVETVSIPWHNIGSALWLPIGIEGSAHNLAHGHGVGYGANGAYSLSYMRAIENWKSHANELAPTIKAVLLSGEVLSRHGGRIYAKAQNLKRRLRAEYDAALEKYDVLVMPTTPMTATKIVTQDATPTEVLVASWEMLNNTSPFDLTGHPAISVCCGEFEGRPVGFMVVGRHFQESMVFQVADAVHQEKK</sequence>
<name>A0A366H9E9_9BURK</name>
<dbReference type="AlphaFoldDB" id="A0A366H9E9"/>
<dbReference type="GO" id="GO:0003824">
    <property type="term" value="F:catalytic activity"/>
    <property type="evidence" value="ECO:0007669"/>
    <property type="project" value="InterPro"/>
</dbReference>
<evidence type="ECO:0000259" key="2">
    <source>
        <dbReference type="Pfam" id="PF01425"/>
    </source>
</evidence>
<feature type="domain" description="Amidase" evidence="2">
    <location>
        <begin position="76"/>
        <end position="487"/>
    </location>
</feature>
<feature type="region of interest" description="Disordered" evidence="1">
    <location>
        <begin position="152"/>
        <end position="171"/>
    </location>
</feature>
<dbReference type="EMBL" id="QNRQ01000006">
    <property type="protein sequence ID" value="RBP38889.1"/>
    <property type="molecule type" value="Genomic_DNA"/>
</dbReference>
<protein>
    <submittedName>
        <fullName evidence="3">Amidase</fullName>
    </submittedName>
</protein>
<organism evidence="3 4">
    <name type="scientific">Eoetvoesiella caeni</name>
    <dbReference type="NCBI Taxonomy" id="645616"/>
    <lineage>
        <taxon>Bacteria</taxon>
        <taxon>Pseudomonadati</taxon>
        <taxon>Pseudomonadota</taxon>
        <taxon>Betaproteobacteria</taxon>
        <taxon>Burkholderiales</taxon>
        <taxon>Alcaligenaceae</taxon>
        <taxon>Eoetvoesiella</taxon>
    </lineage>
</organism>
<keyword evidence="4" id="KW-1185">Reference proteome</keyword>
<reference evidence="3 4" key="1">
    <citation type="submission" date="2018-06" db="EMBL/GenBank/DDBJ databases">
        <title>Genomic Encyclopedia of Type Strains, Phase IV (KMG-IV): sequencing the most valuable type-strain genomes for metagenomic binning, comparative biology and taxonomic classification.</title>
        <authorList>
            <person name="Goeker M."/>
        </authorList>
    </citation>
    <scope>NUCLEOTIDE SEQUENCE [LARGE SCALE GENOMIC DNA]</scope>
    <source>
        <strain evidence="3 4">DSM 25520</strain>
    </source>
</reference>
<dbReference type="InterPro" id="IPR023631">
    <property type="entry name" value="Amidase_dom"/>
</dbReference>
<dbReference type="OrthoDB" id="112488at2"/>
<dbReference type="PANTHER" id="PTHR11895">
    <property type="entry name" value="TRANSAMIDASE"/>
    <property type="match status" value="1"/>
</dbReference>
<evidence type="ECO:0000256" key="1">
    <source>
        <dbReference type="SAM" id="MobiDB-lite"/>
    </source>
</evidence>